<proteinExistence type="predicted"/>
<sequence>MKQKLNLETWNRKEHFLFFKQMEEPFFGVTITVDCTKAYDKAKELGVSFFTYYLHKTLTAVNQCEPFRYGIIDNEVYIFDRIDVSSTILREDKTFGFSQIEYSKDLNQFAENTKKEIARIQSTSGLFTREYSENLIHFSVLPWINFTSFSHARSFTWLDSCPKISFGKMMDENGKKTMSMSIHVHHGLMDGFHVGEFVELFQKLMDD</sequence>
<dbReference type="PIRSF" id="PIRSF000440">
    <property type="entry name" value="CAT"/>
    <property type="match status" value="1"/>
</dbReference>
<dbReference type="PANTHER" id="PTHR38474:SF1">
    <property type="entry name" value="SLR0299 PROTEIN"/>
    <property type="match status" value="1"/>
</dbReference>
<protein>
    <submittedName>
        <fullName evidence="1">Chloramphenicol acetyltransferase</fullName>
    </submittedName>
</protein>
<dbReference type="SUPFAM" id="SSF52777">
    <property type="entry name" value="CoA-dependent acyltransferases"/>
    <property type="match status" value="1"/>
</dbReference>
<dbReference type="PANTHER" id="PTHR38474">
    <property type="entry name" value="SLR0299 PROTEIN"/>
    <property type="match status" value="1"/>
</dbReference>
<accession>A0ABP7ULP3</accession>
<dbReference type="SMART" id="SM01059">
    <property type="entry name" value="CAT"/>
    <property type="match status" value="1"/>
</dbReference>
<dbReference type="Gene3D" id="3.30.559.10">
    <property type="entry name" value="Chloramphenicol acetyltransferase-like domain"/>
    <property type="match status" value="1"/>
</dbReference>
<reference evidence="2" key="1">
    <citation type="journal article" date="2019" name="Int. J. Syst. Evol. Microbiol.">
        <title>The Global Catalogue of Microorganisms (GCM) 10K type strain sequencing project: providing services to taxonomists for standard genome sequencing and annotation.</title>
        <authorList>
            <consortium name="The Broad Institute Genomics Platform"/>
            <consortium name="The Broad Institute Genome Sequencing Center for Infectious Disease"/>
            <person name="Wu L."/>
            <person name="Ma J."/>
        </authorList>
    </citation>
    <scope>NUCLEOTIDE SEQUENCE [LARGE SCALE GENOMIC DNA]</scope>
    <source>
        <strain evidence="2">JCM 17068</strain>
    </source>
</reference>
<keyword evidence="2" id="KW-1185">Reference proteome</keyword>
<name>A0ABP7ULP3_9FLAO</name>
<dbReference type="RefSeq" id="WP_345091403.1">
    <property type="nucleotide sequence ID" value="NZ_BAABCS010000009.1"/>
</dbReference>
<evidence type="ECO:0000313" key="2">
    <source>
        <dbReference type="Proteomes" id="UP001500426"/>
    </source>
</evidence>
<gene>
    <name evidence="1" type="ORF">GCM10022388_09510</name>
</gene>
<dbReference type="EMBL" id="BAABCS010000009">
    <property type="protein sequence ID" value="GAA4046228.1"/>
    <property type="molecule type" value="Genomic_DNA"/>
</dbReference>
<evidence type="ECO:0000313" key="1">
    <source>
        <dbReference type="EMBL" id="GAA4046228.1"/>
    </source>
</evidence>
<dbReference type="InterPro" id="IPR023213">
    <property type="entry name" value="CAT-like_dom_sf"/>
</dbReference>
<dbReference type="Proteomes" id="UP001500426">
    <property type="component" value="Unassembled WGS sequence"/>
</dbReference>
<dbReference type="Pfam" id="PF00302">
    <property type="entry name" value="CAT"/>
    <property type="match status" value="1"/>
</dbReference>
<dbReference type="InterPro" id="IPR001707">
    <property type="entry name" value="Cmp_AcTrfase"/>
</dbReference>
<organism evidence="1 2">
    <name type="scientific">Flavobacterium chungnamense</name>
    <dbReference type="NCBI Taxonomy" id="706182"/>
    <lineage>
        <taxon>Bacteria</taxon>
        <taxon>Pseudomonadati</taxon>
        <taxon>Bacteroidota</taxon>
        <taxon>Flavobacteriia</taxon>
        <taxon>Flavobacteriales</taxon>
        <taxon>Flavobacteriaceae</taxon>
        <taxon>Flavobacterium</taxon>
    </lineage>
</organism>
<comment type="caution">
    <text evidence="1">The sequence shown here is derived from an EMBL/GenBank/DDBJ whole genome shotgun (WGS) entry which is preliminary data.</text>
</comment>